<dbReference type="CDD" id="cd05233">
    <property type="entry name" value="SDR_c"/>
    <property type="match status" value="1"/>
</dbReference>
<dbReference type="PANTHER" id="PTHR42760:SF133">
    <property type="entry name" value="3-OXOACYL-[ACYL-CARRIER-PROTEIN] REDUCTASE"/>
    <property type="match status" value="1"/>
</dbReference>
<evidence type="ECO:0000313" key="5">
    <source>
        <dbReference type="Proteomes" id="UP001597097"/>
    </source>
</evidence>
<evidence type="ECO:0000313" key="4">
    <source>
        <dbReference type="EMBL" id="MFD1539788.1"/>
    </source>
</evidence>
<protein>
    <submittedName>
        <fullName evidence="4">SDR family NAD(P)-dependent oxidoreductase</fullName>
        <ecNumber evidence="4">1.1.1.-</ecNumber>
    </submittedName>
</protein>
<dbReference type="Proteomes" id="UP001597097">
    <property type="component" value="Unassembled WGS sequence"/>
</dbReference>
<dbReference type="GO" id="GO:0016491">
    <property type="term" value="F:oxidoreductase activity"/>
    <property type="evidence" value="ECO:0007669"/>
    <property type="project" value="UniProtKB-KW"/>
</dbReference>
<comment type="caution">
    <text evidence="4">The sequence shown here is derived from an EMBL/GenBank/DDBJ whole genome shotgun (WGS) entry which is preliminary data.</text>
</comment>
<comment type="similarity">
    <text evidence="1">Belongs to the short-chain dehydrogenases/reductases (SDR) family.</text>
</comment>
<keyword evidence="5" id="KW-1185">Reference proteome</keyword>
<proteinExistence type="inferred from homology"/>
<accession>A0ABW4GBZ9</accession>
<feature type="region of interest" description="Disordered" evidence="3">
    <location>
        <begin position="241"/>
        <end position="264"/>
    </location>
</feature>
<dbReference type="PROSITE" id="PS51257">
    <property type="entry name" value="PROKAR_LIPOPROTEIN"/>
    <property type="match status" value="1"/>
</dbReference>
<dbReference type="RefSeq" id="WP_219533447.1">
    <property type="nucleotide sequence ID" value="NZ_JAHKRM010000018.1"/>
</dbReference>
<sequence length="264" mass="27385">MDDRARVAVVTGGANGIGLACAQRLSGDGFHVVVADFDAEAGPQVTAKVPGAEFVPCDVRSPTDVRRVVDRALEIGQGRLHALVNNAGQTARVRFADCDEATWQRLHDVNLRSVFSFTQACLEGLTAGHGAVVSVASVAGLVGAEDLSVYSATKAAIIALTRSLALELGHVIRFNAVCPGQIATRMMARVQADAGLRAVVTAQIPAARLGRPEEVANVIAWLLGDEASYVNGVAIPIDGGESAGFRQPKPSGTTGERVSPGKAP</sequence>
<evidence type="ECO:0000256" key="2">
    <source>
        <dbReference type="ARBA" id="ARBA00023002"/>
    </source>
</evidence>
<dbReference type="InterPro" id="IPR002347">
    <property type="entry name" value="SDR_fam"/>
</dbReference>
<evidence type="ECO:0000256" key="3">
    <source>
        <dbReference type="SAM" id="MobiDB-lite"/>
    </source>
</evidence>
<dbReference type="Pfam" id="PF13561">
    <property type="entry name" value="adh_short_C2"/>
    <property type="match status" value="1"/>
</dbReference>
<dbReference type="EC" id="1.1.1.-" evidence="4"/>
<dbReference type="PANTHER" id="PTHR42760">
    <property type="entry name" value="SHORT-CHAIN DEHYDROGENASES/REDUCTASES FAMILY MEMBER"/>
    <property type="match status" value="1"/>
</dbReference>
<gene>
    <name evidence="4" type="ORF">ACFSJ0_22230</name>
</gene>
<dbReference type="InterPro" id="IPR020904">
    <property type="entry name" value="Sc_DH/Rdtase_CS"/>
</dbReference>
<organism evidence="4 5">
    <name type="scientific">Nonomuraea guangzhouensis</name>
    <dbReference type="NCBI Taxonomy" id="1291555"/>
    <lineage>
        <taxon>Bacteria</taxon>
        <taxon>Bacillati</taxon>
        <taxon>Actinomycetota</taxon>
        <taxon>Actinomycetes</taxon>
        <taxon>Streptosporangiales</taxon>
        <taxon>Streptosporangiaceae</taxon>
        <taxon>Nonomuraea</taxon>
    </lineage>
</organism>
<dbReference type="EMBL" id="JBHUCM010000018">
    <property type="protein sequence ID" value="MFD1539788.1"/>
    <property type="molecule type" value="Genomic_DNA"/>
</dbReference>
<evidence type="ECO:0000256" key="1">
    <source>
        <dbReference type="ARBA" id="ARBA00006484"/>
    </source>
</evidence>
<name>A0ABW4GBZ9_9ACTN</name>
<reference evidence="5" key="1">
    <citation type="journal article" date="2019" name="Int. J. Syst. Evol. Microbiol.">
        <title>The Global Catalogue of Microorganisms (GCM) 10K type strain sequencing project: providing services to taxonomists for standard genome sequencing and annotation.</title>
        <authorList>
            <consortium name="The Broad Institute Genomics Platform"/>
            <consortium name="The Broad Institute Genome Sequencing Center for Infectious Disease"/>
            <person name="Wu L."/>
            <person name="Ma J."/>
        </authorList>
    </citation>
    <scope>NUCLEOTIDE SEQUENCE [LARGE SCALE GENOMIC DNA]</scope>
    <source>
        <strain evidence="5">CGMCC 1.15399</strain>
    </source>
</reference>
<dbReference type="NCBIfam" id="NF005559">
    <property type="entry name" value="PRK07231.1"/>
    <property type="match status" value="1"/>
</dbReference>
<dbReference type="PROSITE" id="PS00061">
    <property type="entry name" value="ADH_SHORT"/>
    <property type="match status" value="1"/>
</dbReference>
<keyword evidence="2 4" id="KW-0560">Oxidoreductase</keyword>